<evidence type="ECO:0000313" key="4">
    <source>
        <dbReference type="Proteomes" id="UP000199533"/>
    </source>
</evidence>
<dbReference type="GO" id="GO:0051082">
    <property type="term" value="F:unfolded protein binding"/>
    <property type="evidence" value="ECO:0007669"/>
    <property type="project" value="TreeGrafter"/>
</dbReference>
<protein>
    <submittedName>
        <fullName evidence="3">Complex I intermediate-associated protein 30 (CIA30)</fullName>
    </submittedName>
</protein>
<dbReference type="InterPro" id="IPR013857">
    <property type="entry name" value="NADH-UbQ_OxRdtase-assoc_prot30"/>
</dbReference>
<evidence type="ECO:0000259" key="2">
    <source>
        <dbReference type="Pfam" id="PF08547"/>
    </source>
</evidence>
<dbReference type="OrthoDB" id="442188at2"/>
<dbReference type="EMBL" id="FOSP01000005">
    <property type="protein sequence ID" value="SFK38227.1"/>
    <property type="molecule type" value="Genomic_DNA"/>
</dbReference>
<gene>
    <name evidence="3" type="ORF">SAMN05216302_100552</name>
</gene>
<comment type="similarity">
    <text evidence="1">Belongs to the CIA30 family.</text>
</comment>
<dbReference type="PANTHER" id="PTHR13194:SF19">
    <property type="entry name" value="NAD(P)-BINDING ROSSMANN-FOLD SUPERFAMILY PROTEIN"/>
    <property type="match status" value="1"/>
</dbReference>
<keyword evidence="4" id="KW-1185">Reference proteome</keyword>
<name>A0A1I3Z2K1_9PROT</name>
<dbReference type="SUPFAM" id="SSF49785">
    <property type="entry name" value="Galactose-binding domain-like"/>
    <property type="match status" value="1"/>
</dbReference>
<dbReference type="Gene3D" id="2.60.120.430">
    <property type="entry name" value="Galactose-binding lectin"/>
    <property type="match status" value="1"/>
</dbReference>
<dbReference type="InterPro" id="IPR039131">
    <property type="entry name" value="NDUFAF1"/>
</dbReference>
<proteinExistence type="inferred from homology"/>
<reference evidence="4" key="1">
    <citation type="submission" date="2016-10" db="EMBL/GenBank/DDBJ databases">
        <authorList>
            <person name="Varghese N."/>
            <person name="Submissions S."/>
        </authorList>
    </citation>
    <scope>NUCLEOTIDE SEQUENCE [LARGE SCALE GENOMIC DNA]</scope>
    <source>
        <strain evidence="4">Nm69</strain>
    </source>
</reference>
<evidence type="ECO:0000313" key="3">
    <source>
        <dbReference type="EMBL" id="SFK38227.1"/>
    </source>
</evidence>
<dbReference type="Pfam" id="PF08547">
    <property type="entry name" value="CIA30"/>
    <property type="match status" value="1"/>
</dbReference>
<dbReference type="AlphaFoldDB" id="A0A1I3Z2K1"/>
<organism evidence="3 4">
    <name type="scientific">Nitrosomonas aestuarii</name>
    <dbReference type="NCBI Taxonomy" id="52441"/>
    <lineage>
        <taxon>Bacteria</taxon>
        <taxon>Pseudomonadati</taxon>
        <taxon>Pseudomonadota</taxon>
        <taxon>Betaproteobacteria</taxon>
        <taxon>Nitrosomonadales</taxon>
        <taxon>Nitrosomonadaceae</taxon>
        <taxon>Nitrosomonas</taxon>
    </lineage>
</organism>
<feature type="domain" description="NADH:ubiquinone oxidoreductase intermediate-associated protein 30" evidence="2">
    <location>
        <begin position="53"/>
        <end position="187"/>
    </location>
</feature>
<accession>A0A1I3Z2K1</accession>
<sequence>MNLHLRNTRLILRNLFIATGLLICISTWNIVLAKDLIIDDRTSGNLISSLGTPWRLVTDQVMGGVSSGNLTLDNYKGRDCLRLYGDVSTENNGGFVQIALNLTKDESFDASAYAGIELSVSGNNEQYNVHFRTTDLWLPWQSYRFSFKATPEWQTIRIPFANIEPYRTTTKFHKDKLRRIGLVAIGRAFEADLCVASLKFYVVD</sequence>
<dbReference type="STRING" id="52441.SAMN05216302_100552"/>
<dbReference type="GO" id="GO:0010257">
    <property type="term" value="P:NADH dehydrogenase complex assembly"/>
    <property type="evidence" value="ECO:0007669"/>
    <property type="project" value="TreeGrafter"/>
</dbReference>
<dbReference type="InterPro" id="IPR008979">
    <property type="entry name" value="Galactose-bd-like_sf"/>
</dbReference>
<dbReference type="Proteomes" id="UP000199533">
    <property type="component" value="Unassembled WGS sequence"/>
</dbReference>
<evidence type="ECO:0000256" key="1">
    <source>
        <dbReference type="ARBA" id="ARBA00007884"/>
    </source>
</evidence>
<dbReference type="PANTHER" id="PTHR13194">
    <property type="entry name" value="COMPLEX I INTERMEDIATE-ASSOCIATED PROTEIN 30"/>
    <property type="match status" value="1"/>
</dbReference>